<organism evidence="2 3">
    <name type="scientific">Brassica cretica</name>
    <name type="common">Mustard</name>
    <dbReference type="NCBI Taxonomy" id="69181"/>
    <lineage>
        <taxon>Eukaryota</taxon>
        <taxon>Viridiplantae</taxon>
        <taxon>Streptophyta</taxon>
        <taxon>Embryophyta</taxon>
        <taxon>Tracheophyta</taxon>
        <taxon>Spermatophyta</taxon>
        <taxon>Magnoliopsida</taxon>
        <taxon>eudicotyledons</taxon>
        <taxon>Gunneridae</taxon>
        <taxon>Pentapetalae</taxon>
        <taxon>rosids</taxon>
        <taxon>malvids</taxon>
        <taxon>Brassicales</taxon>
        <taxon>Brassicaceae</taxon>
        <taxon>Brassiceae</taxon>
        <taxon>Brassica</taxon>
    </lineage>
</organism>
<reference evidence="2" key="1">
    <citation type="submission" date="2019-12" db="EMBL/GenBank/DDBJ databases">
        <title>Genome sequencing and annotation of Brassica cretica.</title>
        <authorList>
            <person name="Studholme D.J."/>
            <person name="Sarris P."/>
        </authorList>
    </citation>
    <scope>NUCLEOTIDE SEQUENCE</scope>
    <source>
        <strain evidence="2">PFS-109/04</strain>
        <tissue evidence="2">Leaf</tissue>
    </source>
</reference>
<comment type="caution">
    <text evidence="2">The sequence shown here is derived from an EMBL/GenBank/DDBJ whole genome shotgun (WGS) entry which is preliminary data.</text>
</comment>
<feature type="compositionally biased region" description="Basic and acidic residues" evidence="1">
    <location>
        <begin position="117"/>
        <end position="133"/>
    </location>
</feature>
<evidence type="ECO:0000313" key="3">
    <source>
        <dbReference type="Proteomes" id="UP000712600"/>
    </source>
</evidence>
<feature type="compositionally biased region" description="Polar residues" evidence="1">
    <location>
        <begin position="69"/>
        <end position="93"/>
    </location>
</feature>
<evidence type="ECO:0000256" key="1">
    <source>
        <dbReference type="SAM" id="MobiDB-lite"/>
    </source>
</evidence>
<name>A0A8S9S9Z2_BRACR</name>
<feature type="region of interest" description="Disordered" evidence="1">
    <location>
        <begin position="1"/>
        <end position="133"/>
    </location>
</feature>
<dbReference type="EMBL" id="QGKX02000088">
    <property type="protein sequence ID" value="KAF3589583.1"/>
    <property type="molecule type" value="Genomic_DNA"/>
</dbReference>
<protein>
    <submittedName>
        <fullName evidence="2">Uncharacterized protein</fullName>
    </submittedName>
</protein>
<dbReference type="Proteomes" id="UP000712600">
    <property type="component" value="Unassembled WGS sequence"/>
</dbReference>
<evidence type="ECO:0000313" key="2">
    <source>
        <dbReference type="EMBL" id="KAF3589583.1"/>
    </source>
</evidence>
<accession>A0A8S9S9Z2</accession>
<dbReference type="AlphaFoldDB" id="A0A8S9S9Z2"/>
<feature type="compositionally biased region" description="Basic and acidic residues" evidence="1">
    <location>
        <begin position="100"/>
        <end position="110"/>
    </location>
</feature>
<proteinExistence type="predicted"/>
<gene>
    <name evidence="2" type="ORF">F2Q69_00032483</name>
</gene>
<sequence length="133" mass="15317">MEPKPNRLPYWSERETRGSKTTHAPPPRPVRVTTKARQSRRKETTNSRSGPGTPPHGGETQPQRETDQENTNTPSSSARTTGNETQEQRTTGSEPDLTEEDNRFNRRKDTNTPSSSDRQRRKEPKQEDYESRR</sequence>